<dbReference type="SUPFAM" id="SSF46689">
    <property type="entry name" value="Homeodomain-like"/>
    <property type="match status" value="1"/>
</dbReference>
<feature type="domain" description="HTH tetR-type" evidence="5">
    <location>
        <begin position="4"/>
        <end position="63"/>
    </location>
</feature>
<keyword evidence="2 4" id="KW-0238">DNA-binding</keyword>
<dbReference type="STRING" id="1123357.SAMN02745244_03701"/>
<sequence length="185" mass="20241">MPPAERRKAIIEATLPLIQQQGTNVSTRQVAEAAGVAEGTIFRVFDSMQDLIQASILAAFSREALDEFLSGVDLGDTLEEKTHATLSLLKHRIDTIRSLMMVVHQAEGSPGMCIRDGLSTRRDELDAWLVERFAVHAPDLRVPPEQYVSFLRLLATGNSLHLDAGLDADAAASLALHGALRKEHH</sequence>
<evidence type="ECO:0000313" key="6">
    <source>
        <dbReference type="EMBL" id="SHJ98389.1"/>
    </source>
</evidence>
<dbReference type="Proteomes" id="UP000184512">
    <property type="component" value="Unassembled WGS sequence"/>
</dbReference>
<evidence type="ECO:0000313" key="7">
    <source>
        <dbReference type="Proteomes" id="UP000184512"/>
    </source>
</evidence>
<evidence type="ECO:0000256" key="4">
    <source>
        <dbReference type="PROSITE-ProRule" id="PRU00335"/>
    </source>
</evidence>
<evidence type="ECO:0000256" key="2">
    <source>
        <dbReference type="ARBA" id="ARBA00023125"/>
    </source>
</evidence>
<dbReference type="InterPro" id="IPR050109">
    <property type="entry name" value="HTH-type_TetR-like_transc_reg"/>
</dbReference>
<organism evidence="6 7">
    <name type="scientific">Tessaracoccus bendigoensis DSM 12906</name>
    <dbReference type="NCBI Taxonomy" id="1123357"/>
    <lineage>
        <taxon>Bacteria</taxon>
        <taxon>Bacillati</taxon>
        <taxon>Actinomycetota</taxon>
        <taxon>Actinomycetes</taxon>
        <taxon>Propionibacteriales</taxon>
        <taxon>Propionibacteriaceae</taxon>
        <taxon>Tessaracoccus</taxon>
    </lineage>
</organism>
<dbReference type="Gene3D" id="1.10.357.10">
    <property type="entry name" value="Tetracycline Repressor, domain 2"/>
    <property type="match status" value="1"/>
</dbReference>
<keyword evidence="7" id="KW-1185">Reference proteome</keyword>
<gene>
    <name evidence="6" type="ORF">SAMN02745244_03701</name>
</gene>
<dbReference type="InterPro" id="IPR001647">
    <property type="entry name" value="HTH_TetR"/>
</dbReference>
<proteinExistence type="predicted"/>
<accession>A0A1M6NRQ6</accession>
<dbReference type="PRINTS" id="PR00455">
    <property type="entry name" value="HTHTETR"/>
</dbReference>
<evidence type="ECO:0000256" key="1">
    <source>
        <dbReference type="ARBA" id="ARBA00023015"/>
    </source>
</evidence>
<keyword evidence="3" id="KW-0804">Transcription</keyword>
<protein>
    <submittedName>
        <fullName evidence="6">Transcriptional regulator, TetR family</fullName>
    </submittedName>
</protein>
<dbReference type="GO" id="GO:0000976">
    <property type="term" value="F:transcription cis-regulatory region binding"/>
    <property type="evidence" value="ECO:0007669"/>
    <property type="project" value="TreeGrafter"/>
</dbReference>
<dbReference type="EMBL" id="FQZG01000126">
    <property type="protein sequence ID" value="SHJ98389.1"/>
    <property type="molecule type" value="Genomic_DNA"/>
</dbReference>
<dbReference type="GO" id="GO:0003700">
    <property type="term" value="F:DNA-binding transcription factor activity"/>
    <property type="evidence" value="ECO:0007669"/>
    <property type="project" value="TreeGrafter"/>
</dbReference>
<name>A0A1M6NRQ6_9ACTN</name>
<dbReference type="InterPro" id="IPR009057">
    <property type="entry name" value="Homeodomain-like_sf"/>
</dbReference>
<evidence type="ECO:0000256" key="3">
    <source>
        <dbReference type="ARBA" id="ARBA00023163"/>
    </source>
</evidence>
<feature type="DNA-binding region" description="H-T-H motif" evidence="4">
    <location>
        <begin position="26"/>
        <end position="45"/>
    </location>
</feature>
<evidence type="ECO:0000259" key="5">
    <source>
        <dbReference type="PROSITE" id="PS50977"/>
    </source>
</evidence>
<keyword evidence="1" id="KW-0805">Transcription regulation</keyword>
<dbReference type="PANTHER" id="PTHR30055:SF234">
    <property type="entry name" value="HTH-TYPE TRANSCRIPTIONAL REGULATOR BETI"/>
    <property type="match status" value="1"/>
</dbReference>
<dbReference type="AlphaFoldDB" id="A0A1M6NRQ6"/>
<dbReference type="PANTHER" id="PTHR30055">
    <property type="entry name" value="HTH-TYPE TRANSCRIPTIONAL REGULATOR RUTR"/>
    <property type="match status" value="1"/>
</dbReference>
<dbReference type="PROSITE" id="PS50977">
    <property type="entry name" value="HTH_TETR_2"/>
    <property type="match status" value="1"/>
</dbReference>
<dbReference type="Pfam" id="PF00440">
    <property type="entry name" value="TetR_N"/>
    <property type="match status" value="1"/>
</dbReference>
<reference evidence="7" key="1">
    <citation type="submission" date="2016-11" db="EMBL/GenBank/DDBJ databases">
        <authorList>
            <person name="Varghese N."/>
            <person name="Submissions S."/>
        </authorList>
    </citation>
    <scope>NUCLEOTIDE SEQUENCE [LARGE SCALE GENOMIC DNA]</scope>
    <source>
        <strain evidence="7">DSM 12906</strain>
    </source>
</reference>